<dbReference type="Pfam" id="PF12840">
    <property type="entry name" value="HTH_20"/>
    <property type="match status" value="1"/>
</dbReference>
<dbReference type="InterPro" id="IPR036388">
    <property type="entry name" value="WH-like_DNA-bd_sf"/>
</dbReference>
<proteinExistence type="predicted"/>
<dbReference type="CDD" id="cd00090">
    <property type="entry name" value="HTH_ARSR"/>
    <property type="match status" value="1"/>
</dbReference>
<dbReference type="PANTHER" id="PTHR33154">
    <property type="entry name" value="TRANSCRIPTIONAL REGULATOR, ARSR FAMILY"/>
    <property type="match status" value="1"/>
</dbReference>
<dbReference type="AlphaFoldDB" id="A0A927R944"/>
<evidence type="ECO:0000313" key="5">
    <source>
        <dbReference type="EMBL" id="MBE1606094.1"/>
    </source>
</evidence>
<dbReference type="RefSeq" id="WP_192750278.1">
    <property type="nucleotide sequence ID" value="NZ_BAABJL010000025.1"/>
</dbReference>
<comment type="caution">
    <text evidence="5">The sequence shown here is derived from an EMBL/GenBank/DDBJ whole genome shotgun (WGS) entry which is preliminary data.</text>
</comment>
<feature type="domain" description="HTH arsR-type" evidence="4">
    <location>
        <begin position="6"/>
        <end position="90"/>
    </location>
</feature>
<dbReference type="InterPro" id="IPR036390">
    <property type="entry name" value="WH_DNA-bd_sf"/>
</dbReference>
<evidence type="ECO:0000256" key="2">
    <source>
        <dbReference type="ARBA" id="ARBA00023125"/>
    </source>
</evidence>
<dbReference type="SUPFAM" id="SSF46785">
    <property type="entry name" value="Winged helix' DNA-binding domain"/>
    <property type="match status" value="1"/>
</dbReference>
<evidence type="ECO:0000256" key="1">
    <source>
        <dbReference type="ARBA" id="ARBA00023015"/>
    </source>
</evidence>
<organism evidence="5 6">
    <name type="scientific">Actinopolymorpha pittospori</name>
    <dbReference type="NCBI Taxonomy" id="648752"/>
    <lineage>
        <taxon>Bacteria</taxon>
        <taxon>Bacillati</taxon>
        <taxon>Actinomycetota</taxon>
        <taxon>Actinomycetes</taxon>
        <taxon>Propionibacteriales</taxon>
        <taxon>Actinopolymorphaceae</taxon>
        <taxon>Actinopolymorpha</taxon>
    </lineage>
</organism>
<evidence type="ECO:0000259" key="4">
    <source>
        <dbReference type="SMART" id="SM00418"/>
    </source>
</evidence>
<accession>A0A927R944</accession>
<dbReference type="PANTHER" id="PTHR33154:SF33">
    <property type="entry name" value="TRANSCRIPTIONAL REPRESSOR SDPR"/>
    <property type="match status" value="1"/>
</dbReference>
<dbReference type="Proteomes" id="UP000638648">
    <property type="component" value="Unassembled WGS sequence"/>
</dbReference>
<gene>
    <name evidence="5" type="ORF">HEB94_002942</name>
</gene>
<dbReference type="GO" id="GO:0003700">
    <property type="term" value="F:DNA-binding transcription factor activity"/>
    <property type="evidence" value="ECO:0007669"/>
    <property type="project" value="InterPro"/>
</dbReference>
<protein>
    <submittedName>
        <fullName evidence="5">DNA-binding transcriptional ArsR family regulator</fullName>
    </submittedName>
</protein>
<reference evidence="5" key="1">
    <citation type="submission" date="2020-10" db="EMBL/GenBank/DDBJ databases">
        <title>Sequencing the genomes of 1000 actinobacteria strains.</title>
        <authorList>
            <person name="Klenk H.-P."/>
        </authorList>
    </citation>
    <scope>NUCLEOTIDE SEQUENCE</scope>
    <source>
        <strain evidence="5">DSM 45354</strain>
    </source>
</reference>
<dbReference type="GO" id="GO:0003677">
    <property type="term" value="F:DNA binding"/>
    <property type="evidence" value="ECO:0007669"/>
    <property type="project" value="UniProtKB-KW"/>
</dbReference>
<keyword evidence="6" id="KW-1185">Reference proteome</keyword>
<dbReference type="Gene3D" id="1.10.10.10">
    <property type="entry name" value="Winged helix-like DNA-binding domain superfamily/Winged helix DNA-binding domain"/>
    <property type="match status" value="1"/>
</dbReference>
<dbReference type="SMART" id="SM00418">
    <property type="entry name" value="HTH_ARSR"/>
    <property type="match status" value="1"/>
</dbReference>
<keyword evidence="3" id="KW-0804">Transcription</keyword>
<dbReference type="InterPro" id="IPR001845">
    <property type="entry name" value="HTH_ArsR_DNA-bd_dom"/>
</dbReference>
<keyword evidence="1" id="KW-0805">Transcription regulation</keyword>
<evidence type="ECO:0000313" key="6">
    <source>
        <dbReference type="Proteomes" id="UP000638648"/>
    </source>
</evidence>
<evidence type="ECO:0000256" key="3">
    <source>
        <dbReference type="ARBA" id="ARBA00023163"/>
    </source>
</evidence>
<dbReference type="InterPro" id="IPR011991">
    <property type="entry name" value="ArsR-like_HTH"/>
</dbReference>
<dbReference type="EMBL" id="JADBEM010000001">
    <property type="protein sequence ID" value="MBE1606094.1"/>
    <property type="molecule type" value="Genomic_DNA"/>
</dbReference>
<name>A0A927R944_9ACTN</name>
<sequence>MSLDVAALRASAHPIRLRMLSLLTGAAMSATELAQELDITHANASYHLRVLAAAGIVEAAGEENVRGGVVKRYRHPTRTAADECAGQAVGTDPEGQLLVWQAIAHELIRRAQDQAVDTERPSPSALCDAELWVDPEVWKRAVRLAGDAALLLHENAQPPRTDGTLHVNATMALFEMTTKEPKR</sequence>
<dbReference type="InterPro" id="IPR051081">
    <property type="entry name" value="HTH_MetalResp_TranReg"/>
</dbReference>
<keyword evidence="2 5" id="KW-0238">DNA-binding</keyword>